<dbReference type="GO" id="GO:0070935">
    <property type="term" value="P:3'-UTR-mediated mRNA stabilization"/>
    <property type="evidence" value="ECO:0007669"/>
    <property type="project" value="TreeGrafter"/>
</dbReference>
<feature type="compositionally biased region" description="Polar residues" evidence="9">
    <location>
        <begin position="637"/>
        <end position="646"/>
    </location>
</feature>
<dbReference type="GO" id="GO:0005737">
    <property type="term" value="C:cytoplasm"/>
    <property type="evidence" value="ECO:0007669"/>
    <property type="project" value="UniProtKB-SubCell"/>
</dbReference>
<keyword evidence="6" id="KW-0744">Spermatogenesis</keyword>
<dbReference type="GO" id="GO:0008494">
    <property type="term" value="F:translation activator activity"/>
    <property type="evidence" value="ECO:0007669"/>
    <property type="project" value="TreeGrafter"/>
</dbReference>
<dbReference type="InterPro" id="IPR035979">
    <property type="entry name" value="RBD_domain_sf"/>
</dbReference>
<keyword evidence="7 8" id="KW-0694">RNA-binding</keyword>
<feature type="compositionally biased region" description="Polar residues" evidence="9">
    <location>
        <begin position="340"/>
        <end position="366"/>
    </location>
</feature>
<comment type="caution">
    <text evidence="11">The sequence shown here is derived from an EMBL/GenBank/DDBJ whole genome shotgun (WGS) entry which is preliminary data.</text>
</comment>
<reference evidence="11" key="1">
    <citation type="submission" date="2019-05" db="EMBL/GenBank/DDBJ databases">
        <title>Annotation for the trematode Paragonimus heterotremus.</title>
        <authorList>
            <person name="Choi Y.-J."/>
        </authorList>
    </citation>
    <scope>NUCLEOTIDE SEQUENCE</scope>
    <source>
        <strain evidence="11">LC</strain>
    </source>
</reference>
<accession>A0A8J4T1Z5</accession>
<dbReference type="InterPro" id="IPR034988">
    <property type="entry name" value="DAZ_BOULE_RRM"/>
</dbReference>
<dbReference type="GO" id="GO:0051321">
    <property type="term" value="P:meiotic cell cycle"/>
    <property type="evidence" value="ECO:0007669"/>
    <property type="project" value="UniProtKB-ARBA"/>
</dbReference>
<evidence type="ECO:0000256" key="5">
    <source>
        <dbReference type="ARBA" id="ARBA00022845"/>
    </source>
</evidence>
<dbReference type="GO" id="GO:0007283">
    <property type="term" value="P:spermatogenesis"/>
    <property type="evidence" value="ECO:0007669"/>
    <property type="project" value="UniProtKB-KW"/>
</dbReference>
<dbReference type="Gene3D" id="3.30.70.330">
    <property type="match status" value="1"/>
</dbReference>
<dbReference type="PROSITE" id="PS50102">
    <property type="entry name" value="RRM"/>
    <property type="match status" value="1"/>
</dbReference>
<evidence type="ECO:0000256" key="8">
    <source>
        <dbReference type="PROSITE-ProRule" id="PRU00176"/>
    </source>
</evidence>
<protein>
    <recommendedName>
        <fullName evidence="10">RRM domain-containing protein</fullName>
    </recommendedName>
</protein>
<dbReference type="GO" id="GO:0003730">
    <property type="term" value="F:mRNA 3'-UTR binding"/>
    <property type="evidence" value="ECO:0007669"/>
    <property type="project" value="TreeGrafter"/>
</dbReference>
<dbReference type="SUPFAM" id="SSF54928">
    <property type="entry name" value="RNA-binding domain, RBD"/>
    <property type="match status" value="1"/>
</dbReference>
<dbReference type="GO" id="GO:0045948">
    <property type="term" value="P:positive regulation of translational initiation"/>
    <property type="evidence" value="ECO:0007669"/>
    <property type="project" value="TreeGrafter"/>
</dbReference>
<dbReference type="GO" id="GO:0030154">
    <property type="term" value="P:cell differentiation"/>
    <property type="evidence" value="ECO:0007669"/>
    <property type="project" value="UniProtKB-KW"/>
</dbReference>
<evidence type="ECO:0000259" key="10">
    <source>
        <dbReference type="PROSITE" id="PS50102"/>
    </source>
</evidence>
<evidence type="ECO:0000256" key="6">
    <source>
        <dbReference type="ARBA" id="ARBA00022871"/>
    </source>
</evidence>
<dbReference type="PANTHER" id="PTHR11176:SF57">
    <property type="entry name" value="PROTEIN BOULE"/>
    <property type="match status" value="1"/>
</dbReference>
<evidence type="ECO:0000256" key="7">
    <source>
        <dbReference type="ARBA" id="ARBA00022884"/>
    </source>
</evidence>
<evidence type="ECO:0000313" key="11">
    <source>
        <dbReference type="EMBL" id="KAF5396571.1"/>
    </source>
</evidence>
<dbReference type="InterPro" id="IPR000504">
    <property type="entry name" value="RRM_dom"/>
</dbReference>
<dbReference type="FunFam" id="3.30.70.330:FF:000167">
    <property type="entry name" value="protein boule-like isoform X1"/>
    <property type="match status" value="1"/>
</dbReference>
<keyword evidence="12" id="KW-1185">Reference proteome</keyword>
<evidence type="ECO:0000256" key="9">
    <source>
        <dbReference type="SAM" id="MobiDB-lite"/>
    </source>
</evidence>
<dbReference type="EMBL" id="LUCH01007840">
    <property type="protein sequence ID" value="KAF5396571.1"/>
    <property type="molecule type" value="Genomic_DNA"/>
</dbReference>
<feature type="domain" description="RRM" evidence="10">
    <location>
        <begin position="27"/>
        <end position="106"/>
    </location>
</feature>
<dbReference type="AlphaFoldDB" id="A0A8J4T1Z5"/>
<keyword evidence="5" id="KW-0810">Translation regulation</keyword>
<evidence type="ECO:0000256" key="3">
    <source>
        <dbReference type="ARBA" id="ARBA00022490"/>
    </source>
</evidence>
<name>A0A8J4T1Z5_9TREM</name>
<evidence type="ECO:0000313" key="12">
    <source>
        <dbReference type="Proteomes" id="UP000748531"/>
    </source>
</evidence>
<dbReference type="SMART" id="SM00360">
    <property type="entry name" value="RRM"/>
    <property type="match status" value="1"/>
</dbReference>
<keyword evidence="2" id="KW-0217">Developmental protein</keyword>
<proteinExistence type="predicted"/>
<evidence type="ECO:0000256" key="2">
    <source>
        <dbReference type="ARBA" id="ARBA00022473"/>
    </source>
</evidence>
<evidence type="ECO:0000256" key="1">
    <source>
        <dbReference type="ARBA" id="ARBA00004496"/>
    </source>
</evidence>
<dbReference type="Pfam" id="PF00076">
    <property type="entry name" value="RRM_1"/>
    <property type="match status" value="1"/>
</dbReference>
<feature type="compositionally biased region" description="Low complexity" evidence="9">
    <location>
        <begin position="378"/>
        <end position="388"/>
    </location>
</feature>
<dbReference type="OrthoDB" id="762982at2759"/>
<dbReference type="InterPro" id="IPR012677">
    <property type="entry name" value="Nucleotide-bd_a/b_plait_sf"/>
</dbReference>
<keyword evidence="4" id="KW-0221">Differentiation</keyword>
<dbReference type="CDD" id="cd12412">
    <property type="entry name" value="RRM_DAZL_BOULE"/>
    <property type="match status" value="1"/>
</dbReference>
<dbReference type="PANTHER" id="PTHR11176">
    <property type="entry name" value="BOULE-RELATED"/>
    <property type="match status" value="1"/>
</dbReference>
<sequence>MNSIALTTVHPGSQGISLPKIGTLIPNRIFVGGISSNTTEDELRTFFSVFGNIKDVKVIYDKSGLSKGNYGFVTFENQETAENIIKNEAETLMFKDRKLNIGYAVRKQHIFPKQEFGNTLLVAHNACPLSGGLSLVQLCPHEPPILAMNQPTLYYPTTLMVTPSLSINHDACTATALNNTVGMTSVNSHNATNHLNESGGSSVPTNGVLFAHNLSAPQVTQSNLLSASGVRACPNRLAQPSSACWRHNSAFCDPAGKNEGRLGSVSNGNQAPNGYSFPVTHGVNPCHTVVTTATTAPEFFSHKPFSNNMQNQSMECSSSGETGMGWSDGSCLIPSEVTNELRTQSAPRRSPGNMQHLTPTLSSTRPDSLKELRPTMPSSSVTSSSHLLGTTGSAEYRHMTTTTNIIHTTGVMQPHQQHNSAKITDSSLNDNCFNFDDRYTLPCSSERPKMQSSLSSDSCRCKLGVNELQADAPSNVIPSVWGNENKTFTCRGESTALPMGIPANPSCNARCFLNPAGLIHAHSTPEENRFTAIRNSQPNGDETGHTTCTTVCNADRLIRQVLQSQPQSVVSESNRPRLFESVLSGSRELSVDSTEDSERYMFDAINDSARLNTRSSIQSEDKTNLSAPVYTTQRFTQPNTFVSPRPSNWLYDPNERTRDGPTQILCNNTLEMEEMFCTNFQNHQHTKPSENKSPNPLRREFLFEASSTTTASSSSSAPAKGIEADLRSTRMNCSEFDHCFIPSNSASKMNKPMVDTNRSGQSVTTNTMSACGDILKSRQL</sequence>
<feature type="region of interest" description="Disordered" evidence="9">
    <location>
        <begin position="637"/>
        <end position="656"/>
    </location>
</feature>
<keyword evidence="3" id="KW-0963">Cytoplasm</keyword>
<organism evidence="11 12">
    <name type="scientific">Paragonimus heterotremus</name>
    <dbReference type="NCBI Taxonomy" id="100268"/>
    <lineage>
        <taxon>Eukaryota</taxon>
        <taxon>Metazoa</taxon>
        <taxon>Spiralia</taxon>
        <taxon>Lophotrochozoa</taxon>
        <taxon>Platyhelminthes</taxon>
        <taxon>Trematoda</taxon>
        <taxon>Digenea</taxon>
        <taxon>Plagiorchiida</taxon>
        <taxon>Troglotremata</taxon>
        <taxon>Troglotrematidae</taxon>
        <taxon>Paragonimus</taxon>
    </lineage>
</organism>
<evidence type="ECO:0000256" key="4">
    <source>
        <dbReference type="ARBA" id="ARBA00022782"/>
    </source>
</evidence>
<dbReference type="Proteomes" id="UP000748531">
    <property type="component" value="Unassembled WGS sequence"/>
</dbReference>
<feature type="region of interest" description="Disordered" evidence="9">
    <location>
        <begin position="340"/>
        <end position="388"/>
    </location>
</feature>
<comment type="subcellular location">
    <subcellularLocation>
        <location evidence="1">Cytoplasm</location>
    </subcellularLocation>
</comment>
<gene>
    <name evidence="11" type="ORF">PHET_10069</name>
</gene>